<dbReference type="EMBL" id="BGZK01002093">
    <property type="protein sequence ID" value="GBP90576.1"/>
    <property type="molecule type" value="Genomic_DNA"/>
</dbReference>
<evidence type="ECO:0000313" key="1">
    <source>
        <dbReference type="EMBL" id="GBP90576.1"/>
    </source>
</evidence>
<protein>
    <submittedName>
        <fullName evidence="1">Uncharacterized protein</fullName>
    </submittedName>
</protein>
<name>A0A4C1ZQ39_EUMVA</name>
<sequence>MDKRLSVNEHVGFSPKRLNELSTTQPHYWLLLKCKLKYSITSGESIPHTNSSTGTSVQDEAEEITPQLARRRGALTLGKASINAAASVLIDVVSTFIDSLIILQQAIEWVKDAKVKRRPPWAASSQTGGTSSSGLMSFPEMHADENVFLIDENGTVVALRLRYRLRTIKCRFRF</sequence>
<organism evidence="1 2">
    <name type="scientific">Eumeta variegata</name>
    <name type="common">Bagworm moth</name>
    <name type="synonym">Eumeta japonica</name>
    <dbReference type="NCBI Taxonomy" id="151549"/>
    <lineage>
        <taxon>Eukaryota</taxon>
        <taxon>Metazoa</taxon>
        <taxon>Ecdysozoa</taxon>
        <taxon>Arthropoda</taxon>
        <taxon>Hexapoda</taxon>
        <taxon>Insecta</taxon>
        <taxon>Pterygota</taxon>
        <taxon>Neoptera</taxon>
        <taxon>Endopterygota</taxon>
        <taxon>Lepidoptera</taxon>
        <taxon>Glossata</taxon>
        <taxon>Ditrysia</taxon>
        <taxon>Tineoidea</taxon>
        <taxon>Psychidae</taxon>
        <taxon>Oiketicinae</taxon>
        <taxon>Eumeta</taxon>
    </lineage>
</organism>
<dbReference type="AlphaFoldDB" id="A0A4C1ZQ39"/>
<evidence type="ECO:0000313" key="2">
    <source>
        <dbReference type="Proteomes" id="UP000299102"/>
    </source>
</evidence>
<proteinExistence type="predicted"/>
<gene>
    <name evidence="1" type="ORF">EVAR_56738_1</name>
</gene>
<dbReference type="Proteomes" id="UP000299102">
    <property type="component" value="Unassembled WGS sequence"/>
</dbReference>
<reference evidence="1 2" key="1">
    <citation type="journal article" date="2019" name="Commun. Biol.">
        <title>The bagworm genome reveals a unique fibroin gene that provides high tensile strength.</title>
        <authorList>
            <person name="Kono N."/>
            <person name="Nakamura H."/>
            <person name="Ohtoshi R."/>
            <person name="Tomita M."/>
            <person name="Numata K."/>
            <person name="Arakawa K."/>
        </authorList>
    </citation>
    <scope>NUCLEOTIDE SEQUENCE [LARGE SCALE GENOMIC DNA]</scope>
</reference>
<comment type="caution">
    <text evidence="1">The sequence shown here is derived from an EMBL/GenBank/DDBJ whole genome shotgun (WGS) entry which is preliminary data.</text>
</comment>
<keyword evidence="2" id="KW-1185">Reference proteome</keyword>
<accession>A0A4C1ZQ39</accession>